<reference evidence="2 3" key="1">
    <citation type="submission" date="2019-04" db="EMBL/GenBank/DDBJ databases">
        <title>Saccharibacteria TM7 genomes.</title>
        <authorList>
            <person name="Bor B."/>
            <person name="He X."/>
            <person name="Chen T."/>
            <person name="Dewhirst F.E."/>
        </authorList>
    </citation>
    <scope>NUCLEOTIDE SEQUENCE [LARGE SCALE GENOMIC DNA]</scope>
    <source>
        <strain evidence="2 3">BB001</strain>
    </source>
</reference>
<accession>A0A4P9A3U7</accession>
<dbReference type="Proteomes" id="UP000310639">
    <property type="component" value="Chromosome"/>
</dbReference>
<dbReference type="Pfam" id="PF00293">
    <property type="entry name" value="NUDIX"/>
    <property type="match status" value="1"/>
</dbReference>
<evidence type="ECO:0000313" key="2">
    <source>
        <dbReference type="EMBL" id="QCT42495.1"/>
    </source>
</evidence>
<protein>
    <submittedName>
        <fullName evidence="2">NUDIX domain-containing protein</fullName>
    </submittedName>
</protein>
<dbReference type="Gene3D" id="3.90.79.10">
    <property type="entry name" value="Nucleoside Triphosphate Pyrophosphohydrolase"/>
    <property type="match status" value="1"/>
</dbReference>
<evidence type="ECO:0000259" key="1">
    <source>
        <dbReference type="PROSITE" id="PS51462"/>
    </source>
</evidence>
<gene>
    <name evidence="2" type="ORF">FBF37_03480</name>
</gene>
<proteinExistence type="predicted"/>
<dbReference type="SUPFAM" id="SSF55811">
    <property type="entry name" value="Nudix"/>
    <property type="match status" value="1"/>
</dbReference>
<dbReference type="InterPro" id="IPR015797">
    <property type="entry name" value="NUDIX_hydrolase-like_dom_sf"/>
</dbReference>
<dbReference type="InterPro" id="IPR000086">
    <property type="entry name" value="NUDIX_hydrolase_dom"/>
</dbReference>
<sequence length="220" mass="24969">MNLSWLMIIKSSHPMSSVGWTRAELQSLLMPKLMGKGTNMPHIHTAPNQHDHTVTGYVIRTDGDQPRALLHVHKKLGKLLPPGGHVELDETPWAAMLHELREETGYDTNQLSVLQPTLRLHQAEMPEVTLHPQPLLMNTHDITPEHYHSDTCYALVVQEGPRHELAAGESTDVRWLTRDEIVALSSEHIWDNTRASYLSLFDRFLDEWELVPASEFSAGK</sequence>
<dbReference type="AlphaFoldDB" id="A0A4P9A3U7"/>
<dbReference type="PANTHER" id="PTHR43736:SF1">
    <property type="entry name" value="DIHYDRONEOPTERIN TRIPHOSPHATE DIPHOSPHATASE"/>
    <property type="match status" value="1"/>
</dbReference>
<organism evidence="2 3">
    <name type="scientific">Candidatus Nanosynbacter featherlites</name>
    <dbReference type="NCBI Taxonomy" id="2572088"/>
    <lineage>
        <taxon>Bacteria</taxon>
        <taxon>Candidatus Saccharimonadota</taxon>
        <taxon>Candidatus Saccharimonadia</taxon>
        <taxon>Candidatus Nanosynbacterales</taxon>
        <taxon>Candidatus Nanosynbacteraceae</taxon>
        <taxon>Candidatus Nanosynbacter</taxon>
    </lineage>
</organism>
<dbReference type="EMBL" id="CP040004">
    <property type="protein sequence ID" value="QCT42495.1"/>
    <property type="molecule type" value="Genomic_DNA"/>
</dbReference>
<keyword evidence="3" id="KW-1185">Reference proteome</keyword>
<evidence type="ECO:0000313" key="3">
    <source>
        <dbReference type="Proteomes" id="UP000310639"/>
    </source>
</evidence>
<dbReference type="PROSITE" id="PS51462">
    <property type="entry name" value="NUDIX"/>
    <property type="match status" value="1"/>
</dbReference>
<dbReference type="PANTHER" id="PTHR43736">
    <property type="entry name" value="ADP-RIBOSE PYROPHOSPHATASE"/>
    <property type="match status" value="1"/>
</dbReference>
<dbReference type="KEGG" id="nft:FBF37_03480"/>
<dbReference type="OrthoDB" id="129709at2"/>
<name>A0A4P9A3U7_9BACT</name>
<feature type="domain" description="Nudix hydrolase" evidence="1">
    <location>
        <begin position="50"/>
        <end position="202"/>
    </location>
</feature>
<dbReference type="CDD" id="cd03674">
    <property type="entry name" value="NUDIX_Hydrolase"/>
    <property type="match status" value="1"/>
</dbReference>